<feature type="domain" description="Helicase C-terminal" evidence="4">
    <location>
        <begin position="804"/>
        <end position="965"/>
    </location>
</feature>
<dbReference type="InterPro" id="IPR014001">
    <property type="entry name" value="Helicase_ATP-bd"/>
</dbReference>
<dbReference type="Pfam" id="PF00176">
    <property type="entry name" value="SNF2-rel_dom"/>
    <property type="match status" value="1"/>
</dbReference>
<dbReference type="Proteomes" id="UP001596270">
    <property type="component" value="Unassembled WGS sequence"/>
</dbReference>
<evidence type="ECO:0000259" key="4">
    <source>
        <dbReference type="PROSITE" id="PS51194"/>
    </source>
</evidence>
<dbReference type="InterPro" id="IPR027417">
    <property type="entry name" value="P-loop_NTPase"/>
</dbReference>
<dbReference type="CDD" id="cd18793">
    <property type="entry name" value="SF2_C_SNF"/>
    <property type="match status" value="1"/>
</dbReference>
<keyword evidence="5" id="KW-0547">Nucleotide-binding</keyword>
<keyword evidence="1 5" id="KW-0378">Hydrolase</keyword>
<comment type="caution">
    <text evidence="5">The sequence shown here is derived from an EMBL/GenBank/DDBJ whole genome shotgun (WGS) entry which is preliminary data.</text>
</comment>
<evidence type="ECO:0000313" key="6">
    <source>
        <dbReference type="Proteomes" id="UP001596270"/>
    </source>
</evidence>
<dbReference type="SUPFAM" id="SSF52540">
    <property type="entry name" value="P-loop containing nucleoside triphosphate hydrolases"/>
    <property type="match status" value="2"/>
</dbReference>
<dbReference type="InterPro" id="IPR049730">
    <property type="entry name" value="SNF2/RAD54-like_C"/>
</dbReference>
<dbReference type="PROSITE" id="PS51192">
    <property type="entry name" value="HELICASE_ATP_BIND_1"/>
    <property type="match status" value="1"/>
</dbReference>
<feature type="compositionally biased region" description="Polar residues" evidence="2">
    <location>
        <begin position="146"/>
        <end position="161"/>
    </location>
</feature>
<evidence type="ECO:0000256" key="1">
    <source>
        <dbReference type="ARBA" id="ARBA00022801"/>
    </source>
</evidence>
<evidence type="ECO:0000313" key="5">
    <source>
        <dbReference type="EMBL" id="MFC6282760.1"/>
    </source>
</evidence>
<dbReference type="Gene3D" id="3.40.50.10810">
    <property type="entry name" value="Tandem AAA-ATPase domain"/>
    <property type="match status" value="1"/>
</dbReference>
<dbReference type="EMBL" id="JBHSRS010000080">
    <property type="protein sequence ID" value="MFC6282760.1"/>
    <property type="molecule type" value="Genomic_DNA"/>
</dbReference>
<keyword evidence="6" id="KW-1185">Reference proteome</keyword>
<organism evidence="5 6">
    <name type="scientific">Polaromonas aquatica</name>
    <dbReference type="NCBI Taxonomy" id="332657"/>
    <lineage>
        <taxon>Bacteria</taxon>
        <taxon>Pseudomonadati</taxon>
        <taxon>Pseudomonadota</taxon>
        <taxon>Betaproteobacteria</taxon>
        <taxon>Burkholderiales</taxon>
        <taxon>Comamonadaceae</taxon>
        <taxon>Polaromonas</taxon>
    </lineage>
</organism>
<dbReference type="CDD" id="cd18012">
    <property type="entry name" value="DEXQc_arch_SWI2_SNF2"/>
    <property type="match status" value="1"/>
</dbReference>
<dbReference type="SMART" id="SM00487">
    <property type="entry name" value="DEXDc"/>
    <property type="match status" value="1"/>
</dbReference>
<dbReference type="InterPro" id="IPR038718">
    <property type="entry name" value="SNF2-like_sf"/>
</dbReference>
<evidence type="ECO:0000259" key="3">
    <source>
        <dbReference type="PROSITE" id="PS51192"/>
    </source>
</evidence>
<dbReference type="PROSITE" id="PS51194">
    <property type="entry name" value="HELICASE_CTER"/>
    <property type="match status" value="1"/>
</dbReference>
<protein>
    <submittedName>
        <fullName evidence="5">DEAD/DEAH box helicase</fullName>
        <ecNumber evidence="5">3.6.4.-</ecNumber>
    </submittedName>
</protein>
<gene>
    <name evidence="5" type="ORF">ACFQND_16155</name>
</gene>
<keyword evidence="5" id="KW-0067">ATP-binding</keyword>
<feature type="domain" description="Helicase ATP-binding" evidence="3">
    <location>
        <begin position="515"/>
        <end position="675"/>
    </location>
</feature>
<keyword evidence="5" id="KW-0347">Helicase</keyword>
<dbReference type="Pfam" id="PF00271">
    <property type="entry name" value="Helicase_C"/>
    <property type="match status" value="1"/>
</dbReference>
<proteinExistence type="predicted"/>
<dbReference type="Gene3D" id="3.40.50.300">
    <property type="entry name" value="P-loop containing nucleotide triphosphate hydrolases"/>
    <property type="match status" value="1"/>
</dbReference>
<reference evidence="6" key="1">
    <citation type="journal article" date="2019" name="Int. J. Syst. Evol. Microbiol.">
        <title>The Global Catalogue of Microorganisms (GCM) 10K type strain sequencing project: providing services to taxonomists for standard genome sequencing and annotation.</title>
        <authorList>
            <consortium name="The Broad Institute Genomics Platform"/>
            <consortium name="The Broad Institute Genome Sequencing Center for Infectious Disease"/>
            <person name="Wu L."/>
            <person name="Ma J."/>
        </authorList>
    </citation>
    <scope>NUCLEOTIDE SEQUENCE [LARGE SCALE GENOMIC DNA]</scope>
    <source>
        <strain evidence="6">CCUG 39402</strain>
    </source>
</reference>
<dbReference type="RefSeq" id="WP_371439279.1">
    <property type="nucleotide sequence ID" value="NZ_JBHSRS010000080.1"/>
</dbReference>
<dbReference type="PANTHER" id="PTHR10799">
    <property type="entry name" value="SNF2/RAD54 HELICASE FAMILY"/>
    <property type="match status" value="1"/>
</dbReference>
<name>A0ABW1TZS6_9BURK</name>
<dbReference type="InterPro" id="IPR001650">
    <property type="entry name" value="Helicase_C-like"/>
</dbReference>
<dbReference type="GO" id="GO:0016787">
    <property type="term" value="F:hydrolase activity"/>
    <property type="evidence" value="ECO:0007669"/>
    <property type="project" value="UniProtKB-KW"/>
</dbReference>
<accession>A0ABW1TZS6</accession>
<dbReference type="InterPro" id="IPR000330">
    <property type="entry name" value="SNF2_N"/>
</dbReference>
<dbReference type="EC" id="3.6.4.-" evidence="5"/>
<feature type="compositionally biased region" description="Pro residues" evidence="2">
    <location>
        <begin position="183"/>
        <end position="193"/>
    </location>
</feature>
<evidence type="ECO:0000256" key="2">
    <source>
        <dbReference type="SAM" id="MobiDB-lite"/>
    </source>
</evidence>
<sequence>MSGDGLRLNLASLSAQFSKASFETGLALYRSQQVEDCSISRVNTREWSLAGTVRAGGKTALRHEVTAELEASADGEITFFSGQCNCGVSRNCRHSAALAVKAAYQSANTVNPDDALAKPSPRPITAGVGDLFSVLRNEPSAPLDPVTSQETPVGPTSSQRFPSGPSLDLFGDPAPDTAKAPALPLPEPADMPTGPAPIPHLHIEAVPPELVEQRGLFCATLRFNYAGLFHYALNDHNPVRIETAVAGEQTLLYRDLPAEHAADRALHKLGLAGDARGQFLRTFISMAQQQAWLQWLDDDFAMLRAAGFEVSVAPGLASWIARADRLDARMENDAGDLADIGATGNSASQWFRLSLGMNINGERRNVLPLLPELLAQLGLAASGTADNTGRPLVTLQLPTYIYLRQQDGSYWRLPCEPLRPWLQALLDILAERAQHKDASSAFHEGSLRLSRLEALRLGIALHETAGDNPVWQGAQNLLDALRPLTGGAPLPSMPAPAGLKAELRPYQLQGLRWLQFLRAHSLGGILADDMGLGKTLQTLAHIQCEKEAGRLDRPTLILAPLSLMGNWRREATRFTPGLRVIVVHGQKRHRAAARMGGCDIVIAPYSLLQRDRAHWLQQAWHLVVLDEAQHIKNASSQAARVAAELNTRHRLCLSGTPMENHLGELWSLFNFLMPGFLGSAARFRALYRAPIEQQADNERLAQLRRRITPFMLRRTKHEVATDLPDKQEVVASVEFDDAQADLYESIRLSTEKTVRDALANKGLGSSQFEILEALVRLRQVCCDPRLLPSSSASSTGAVVPASAKLDWLMETLPRMLDEGRRVLLFSQFTGMLALIEEALAERGMRWVKLTGQSQNRDAIIDRFTSGEVKLFLISLKAGGTGLNLPQADTVIHYDPWWNPAVQEQATARAHRMGQTQPVLVYRLVAQGTIEERILALQERKAALAEGLYSDATARGETMLSEDDLTALLEPLGACSDQMGV</sequence>
<feature type="region of interest" description="Disordered" evidence="2">
    <location>
        <begin position="138"/>
        <end position="193"/>
    </location>
</feature>
<dbReference type="SMART" id="SM00490">
    <property type="entry name" value="HELICc"/>
    <property type="match status" value="1"/>
</dbReference>
<dbReference type="GO" id="GO:0004386">
    <property type="term" value="F:helicase activity"/>
    <property type="evidence" value="ECO:0007669"/>
    <property type="project" value="UniProtKB-KW"/>
</dbReference>